<sequence length="669" mass="77102">MEKKLYILNFNYEDGKNIKKQLDNLFEDNIDIRCIESEELSAPKGECLILVPDNRTFIGIKEKLGQGCNVIEAKLTLSKESIDKIKSLDNDKKVSLFHENIEIMNKIVCVIYNLTGKKLHTCECENSHIYLDLNDEKKEDFIGRVLLDLSTIIEIAVRFNIDYIIKNENIMEKYKEMITNEAGFLNMLGRVNKFESQLDILFKVIDEGVIIADKNGMINICTDNCCNIIGYKKKDVINKSLIELFPQIYFNPVLEDYIYIKEQLIKINGDDIIVSIYPIFHSNRMYGMVGLFKKFSDLERKQHKIRAKLIGKGHRAKYKFSNIVGKSEKIEKCKEMARRMAKSNSSVLITGESGTGKELFAHAMHNSSDRREYQFVAINCGALPESLLESELFGYEEGAFTGAKKGGKPGLLELAHRGTLFLDEIGEMPLKLQLRLLRVLQEKEVMRIGGDTLIKVDIRIIAATNRNLKEMVLSGQFREDLYFRLNVLPLRIPPLRTRTEDIIPLIEKMKDEFNSEFYFMPNAIDALLTHNWRGNVRELRNYVEYFTNIGLTKVGVKDLPFDDIGIYEEGLEEEDLAFIDKLKKQVGKGIRKYVFVLEQLEKSQIISKRMGRRSLYQLAKEEGLYISENEVRSILVTLEKFLMVEIYKGRSGTVITDFGKRSLSYMKKG</sequence>
<proteinExistence type="predicted"/>
<organism evidence="5 6">
    <name type="scientific">Anaeromicrobium sediminis</name>
    <dbReference type="NCBI Taxonomy" id="1478221"/>
    <lineage>
        <taxon>Bacteria</taxon>
        <taxon>Bacillati</taxon>
        <taxon>Bacillota</taxon>
        <taxon>Clostridia</taxon>
        <taxon>Peptostreptococcales</taxon>
        <taxon>Thermotaleaceae</taxon>
        <taxon>Anaeromicrobium</taxon>
    </lineage>
</organism>
<dbReference type="Pfam" id="PF00989">
    <property type="entry name" value="PAS"/>
    <property type="match status" value="1"/>
</dbReference>
<dbReference type="InterPro" id="IPR027417">
    <property type="entry name" value="P-loop_NTPase"/>
</dbReference>
<dbReference type="GO" id="GO:0005524">
    <property type="term" value="F:ATP binding"/>
    <property type="evidence" value="ECO:0007669"/>
    <property type="project" value="UniProtKB-KW"/>
</dbReference>
<evidence type="ECO:0000256" key="2">
    <source>
        <dbReference type="ARBA" id="ARBA00022840"/>
    </source>
</evidence>
<dbReference type="InterPro" id="IPR025662">
    <property type="entry name" value="Sigma_54_int_dom_ATP-bd_1"/>
</dbReference>
<dbReference type="PANTHER" id="PTHR32071:SF57">
    <property type="entry name" value="C4-DICARBOXYLATE TRANSPORT TRANSCRIPTIONAL REGULATORY PROTEIN DCTD"/>
    <property type="match status" value="1"/>
</dbReference>
<accession>A0A267MLS2</accession>
<dbReference type="InterPro" id="IPR058031">
    <property type="entry name" value="AAA_lid_NorR"/>
</dbReference>
<gene>
    <name evidence="5" type="ORF">CCE28_09310</name>
</gene>
<dbReference type="SMART" id="SM00382">
    <property type="entry name" value="AAA"/>
    <property type="match status" value="1"/>
</dbReference>
<protein>
    <submittedName>
        <fullName evidence="5">Fis family transcriptional regulator</fullName>
    </submittedName>
</protein>
<dbReference type="PANTHER" id="PTHR32071">
    <property type="entry name" value="TRANSCRIPTIONAL REGULATORY PROTEIN"/>
    <property type="match status" value="1"/>
</dbReference>
<dbReference type="PROSITE" id="PS50045">
    <property type="entry name" value="SIGMA54_INTERACT_4"/>
    <property type="match status" value="1"/>
</dbReference>
<dbReference type="AlphaFoldDB" id="A0A267MLS2"/>
<dbReference type="RefSeq" id="WP_095133248.1">
    <property type="nucleotide sequence ID" value="NZ_NIBG01000006.1"/>
</dbReference>
<dbReference type="PROSITE" id="PS50112">
    <property type="entry name" value="PAS"/>
    <property type="match status" value="1"/>
</dbReference>
<dbReference type="InterPro" id="IPR013767">
    <property type="entry name" value="PAS_fold"/>
</dbReference>
<dbReference type="Pfam" id="PF25601">
    <property type="entry name" value="AAA_lid_14"/>
    <property type="match status" value="1"/>
</dbReference>
<dbReference type="SMART" id="SM00091">
    <property type="entry name" value="PAS"/>
    <property type="match status" value="1"/>
</dbReference>
<keyword evidence="1" id="KW-0547">Nucleotide-binding</keyword>
<dbReference type="InterPro" id="IPR035965">
    <property type="entry name" value="PAS-like_dom_sf"/>
</dbReference>
<dbReference type="Proteomes" id="UP000216024">
    <property type="component" value="Unassembled WGS sequence"/>
</dbReference>
<evidence type="ECO:0000313" key="5">
    <source>
        <dbReference type="EMBL" id="PAB59753.1"/>
    </source>
</evidence>
<dbReference type="PROSITE" id="PS00675">
    <property type="entry name" value="SIGMA54_INTERACT_1"/>
    <property type="match status" value="1"/>
</dbReference>
<dbReference type="Pfam" id="PF00158">
    <property type="entry name" value="Sigma54_activat"/>
    <property type="match status" value="1"/>
</dbReference>
<dbReference type="SUPFAM" id="SSF55785">
    <property type="entry name" value="PYP-like sensor domain (PAS domain)"/>
    <property type="match status" value="1"/>
</dbReference>
<dbReference type="InterPro" id="IPR003593">
    <property type="entry name" value="AAA+_ATPase"/>
</dbReference>
<dbReference type="InterPro" id="IPR000014">
    <property type="entry name" value="PAS"/>
</dbReference>
<feature type="domain" description="PAS" evidence="4">
    <location>
        <begin position="194"/>
        <end position="242"/>
    </location>
</feature>
<dbReference type="CDD" id="cd00130">
    <property type="entry name" value="PAS"/>
    <property type="match status" value="1"/>
</dbReference>
<dbReference type="Gene3D" id="3.30.450.20">
    <property type="entry name" value="PAS domain"/>
    <property type="match status" value="1"/>
</dbReference>
<keyword evidence="2" id="KW-0067">ATP-binding</keyword>
<dbReference type="Gene3D" id="1.10.10.10">
    <property type="entry name" value="Winged helix-like DNA-binding domain superfamily/Winged helix DNA-binding domain"/>
    <property type="match status" value="1"/>
</dbReference>
<evidence type="ECO:0000259" key="3">
    <source>
        <dbReference type="PROSITE" id="PS50045"/>
    </source>
</evidence>
<dbReference type="CDD" id="cd00009">
    <property type="entry name" value="AAA"/>
    <property type="match status" value="1"/>
</dbReference>
<dbReference type="InterPro" id="IPR002078">
    <property type="entry name" value="Sigma_54_int"/>
</dbReference>
<dbReference type="Gene3D" id="1.10.8.60">
    <property type="match status" value="1"/>
</dbReference>
<keyword evidence="6" id="KW-1185">Reference proteome</keyword>
<dbReference type="EMBL" id="NIBG01000006">
    <property type="protein sequence ID" value="PAB59753.1"/>
    <property type="molecule type" value="Genomic_DNA"/>
</dbReference>
<name>A0A267MLS2_9FIRM</name>
<evidence type="ECO:0000259" key="4">
    <source>
        <dbReference type="PROSITE" id="PS50112"/>
    </source>
</evidence>
<dbReference type="Gene3D" id="3.40.50.300">
    <property type="entry name" value="P-loop containing nucleotide triphosphate hydrolases"/>
    <property type="match status" value="1"/>
</dbReference>
<evidence type="ECO:0000313" key="6">
    <source>
        <dbReference type="Proteomes" id="UP000216024"/>
    </source>
</evidence>
<comment type="caution">
    <text evidence="5">The sequence shown here is derived from an EMBL/GenBank/DDBJ whole genome shotgun (WGS) entry which is preliminary data.</text>
</comment>
<dbReference type="FunFam" id="3.40.50.300:FF:000006">
    <property type="entry name" value="DNA-binding transcriptional regulator NtrC"/>
    <property type="match status" value="1"/>
</dbReference>
<dbReference type="InterPro" id="IPR036388">
    <property type="entry name" value="WH-like_DNA-bd_sf"/>
</dbReference>
<evidence type="ECO:0000256" key="1">
    <source>
        <dbReference type="ARBA" id="ARBA00022741"/>
    </source>
</evidence>
<feature type="domain" description="Sigma-54 factor interaction" evidence="3">
    <location>
        <begin position="323"/>
        <end position="548"/>
    </location>
</feature>
<dbReference type="GO" id="GO:0006355">
    <property type="term" value="P:regulation of DNA-templated transcription"/>
    <property type="evidence" value="ECO:0007669"/>
    <property type="project" value="InterPro"/>
</dbReference>
<dbReference type="OrthoDB" id="9803970at2"/>
<reference evidence="5 6" key="1">
    <citation type="submission" date="2017-06" db="EMBL/GenBank/DDBJ databases">
        <title>Draft genome sequence of anaerobic fermentative bacterium Anaeromicrobium sediminis DY2726D isolated from West Pacific Ocean sediments.</title>
        <authorList>
            <person name="Zeng X."/>
        </authorList>
    </citation>
    <scope>NUCLEOTIDE SEQUENCE [LARGE SCALE GENOMIC DNA]</scope>
    <source>
        <strain evidence="5 6">DY2726D</strain>
    </source>
</reference>
<dbReference type="SUPFAM" id="SSF52540">
    <property type="entry name" value="P-loop containing nucleoside triphosphate hydrolases"/>
    <property type="match status" value="1"/>
</dbReference>